<evidence type="ECO:0000313" key="2">
    <source>
        <dbReference type="Proteomes" id="UP000266183"/>
    </source>
</evidence>
<gene>
    <name evidence="1" type="ORF">D4L85_13310</name>
</gene>
<dbReference type="OrthoDB" id="639802at2"/>
<protein>
    <submittedName>
        <fullName evidence="1">Uncharacterized protein</fullName>
    </submittedName>
</protein>
<reference evidence="2" key="1">
    <citation type="submission" date="2018-09" db="EMBL/GenBank/DDBJ databases">
        <title>Chryseolinea sp. KIS68-18 isolated from soil.</title>
        <authorList>
            <person name="Weon H.-Y."/>
            <person name="Kwon S.-W."/>
            <person name="Lee S.A."/>
        </authorList>
    </citation>
    <scope>NUCLEOTIDE SEQUENCE [LARGE SCALE GENOMIC DNA]</scope>
    <source>
        <strain evidence="2">KIS68-18</strain>
    </source>
</reference>
<dbReference type="KEGG" id="chk:D4L85_13310"/>
<evidence type="ECO:0000313" key="1">
    <source>
        <dbReference type="EMBL" id="AYB31493.1"/>
    </source>
</evidence>
<dbReference type="RefSeq" id="WP_119754764.1">
    <property type="nucleotide sequence ID" value="NZ_CP032382.1"/>
</dbReference>
<organism evidence="1 2">
    <name type="scientific">Chryseolinea soli</name>
    <dbReference type="NCBI Taxonomy" id="2321403"/>
    <lineage>
        <taxon>Bacteria</taxon>
        <taxon>Pseudomonadati</taxon>
        <taxon>Bacteroidota</taxon>
        <taxon>Cytophagia</taxon>
        <taxon>Cytophagales</taxon>
        <taxon>Fulvivirgaceae</taxon>
        <taxon>Chryseolinea</taxon>
    </lineage>
</organism>
<accession>A0A385SID0</accession>
<dbReference type="EMBL" id="CP032382">
    <property type="protein sequence ID" value="AYB31493.1"/>
    <property type="molecule type" value="Genomic_DNA"/>
</dbReference>
<name>A0A385SID0_9BACT</name>
<dbReference type="Proteomes" id="UP000266183">
    <property type="component" value="Chromosome"/>
</dbReference>
<sequence>MDEQTLIKTSIIEIFKGNGYSDLARMTQRDFEHIGEQLRQKSGILISGTTIKRLAYGEFSRLPQIATLNAIANFFDYKSWQEYRADKVKNAPGKAPAKQAGYKINWKHLSIPGTIIILAGIYFFGATNDSVKNAESASFSFRKNTSNDIPNSVVFNYNIDDVQADSFFIQQSWDKNRRVRIYKKKHTLTDIYYEPGYHIAKLIANDSAIREVDVSIPTHGWFFYAIDNIANYTPEYIKADSFVNNGSLGLTAVQLRESSIDVNKDKRYHYVYFPGQMDVPSDNFTFKTRVRMREVRPSTCPYIEIELFCQRSFMIMRSTTKGCAHEALIRFGEQVMEGMDTDLMPISFDVSQWTDIEIIVKNKVATVKINDKEVFSTHFTSNTRYLTGLGYISNGLCEVDRAELIGLDGKVMYKNDF</sequence>
<keyword evidence="2" id="KW-1185">Reference proteome</keyword>
<proteinExistence type="predicted"/>
<dbReference type="AlphaFoldDB" id="A0A385SID0"/>